<feature type="non-terminal residue" evidence="9">
    <location>
        <position position="1"/>
    </location>
</feature>
<feature type="non-terminal residue" evidence="9">
    <location>
        <position position="107"/>
    </location>
</feature>
<dbReference type="SUPFAM" id="SSF53254">
    <property type="entry name" value="Phosphoglycerate mutase-like"/>
    <property type="match status" value="1"/>
</dbReference>
<protein>
    <recommendedName>
        <fullName evidence="3">acid phosphatase</fullName>
        <ecNumber evidence="3">3.1.3.2</ecNumber>
    </recommendedName>
</protein>
<accession>A0A0B6Z544</accession>
<keyword evidence="4 8" id="KW-0732">Signal</keyword>
<evidence type="ECO:0000256" key="6">
    <source>
        <dbReference type="ARBA" id="ARBA00023157"/>
    </source>
</evidence>
<dbReference type="EC" id="3.1.3.2" evidence="3"/>
<dbReference type="PROSITE" id="PS00616">
    <property type="entry name" value="HIS_ACID_PHOSPHAT_1"/>
    <property type="match status" value="1"/>
</dbReference>
<evidence type="ECO:0000313" key="9">
    <source>
        <dbReference type="EMBL" id="CEK62840.1"/>
    </source>
</evidence>
<evidence type="ECO:0000256" key="3">
    <source>
        <dbReference type="ARBA" id="ARBA00012646"/>
    </source>
</evidence>
<dbReference type="InterPro" id="IPR000560">
    <property type="entry name" value="His_Pase_clade-2"/>
</dbReference>
<dbReference type="PANTHER" id="PTHR11567:SF211">
    <property type="entry name" value="PROSTATIC ACID PHOSPHATASE"/>
    <property type="match status" value="1"/>
</dbReference>
<dbReference type="PANTHER" id="PTHR11567">
    <property type="entry name" value="ACID PHOSPHATASE-RELATED"/>
    <property type="match status" value="1"/>
</dbReference>
<proteinExistence type="inferred from homology"/>
<organism evidence="9">
    <name type="scientific">Arion vulgaris</name>
    <dbReference type="NCBI Taxonomy" id="1028688"/>
    <lineage>
        <taxon>Eukaryota</taxon>
        <taxon>Metazoa</taxon>
        <taxon>Spiralia</taxon>
        <taxon>Lophotrochozoa</taxon>
        <taxon>Mollusca</taxon>
        <taxon>Gastropoda</taxon>
        <taxon>Heterobranchia</taxon>
        <taxon>Euthyneura</taxon>
        <taxon>Panpulmonata</taxon>
        <taxon>Eupulmonata</taxon>
        <taxon>Stylommatophora</taxon>
        <taxon>Helicina</taxon>
        <taxon>Arionoidea</taxon>
        <taxon>Arionidae</taxon>
        <taxon>Arion</taxon>
    </lineage>
</organism>
<keyword evidence="5" id="KW-0378">Hydrolase</keyword>
<sequence>SLVKQKFKMFAVTVMLSFFVFSLLCGTSLTSPPDSLRQVNVLYRHGDRSPTSVYPKDINKASVWPDGFGWLSNIGKIQQYELGQYLRQRYDGFINTSHYNHEEISVQ</sequence>
<dbReference type="InterPro" id="IPR050645">
    <property type="entry name" value="Histidine_acid_phosphatase"/>
</dbReference>
<dbReference type="Pfam" id="PF00328">
    <property type="entry name" value="His_Phos_2"/>
    <property type="match status" value="1"/>
</dbReference>
<feature type="signal peptide" evidence="8">
    <location>
        <begin position="1"/>
        <end position="30"/>
    </location>
</feature>
<feature type="chain" id="PRO_5002123637" description="acid phosphatase" evidence="8">
    <location>
        <begin position="31"/>
        <end position="107"/>
    </location>
</feature>
<dbReference type="CDD" id="cd07061">
    <property type="entry name" value="HP_HAP_like"/>
    <property type="match status" value="1"/>
</dbReference>
<comment type="catalytic activity">
    <reaction evidence="1">
        <text>a phosphate monoester + H2O = an alcohol + phosphate</text>
        <dbReference type="Rhea" id="RHEA:15017"/>
        <dbReference type="ChEBI" id="CHEBI:15377"/>
        <dbReference type="ChEBI" id="CHEBI:30879"/>
        <dbReference type="ChEBI" id="CHEBI:43474"/>
        <dbReference type="ChEBI" id="CHEBI:67140"/>
        <dbReference type="EC" id="3.1.3.2"/>
    </reaction>
</comment>
<name>A0A0B6Z544_9EUPU</name>
<dbReference type="InterPro" id="IPR033379">
    <property type="entry name" value="Acid_Pase_AS"/>
</dbReference>
<evidence type="ECO:0000256" key="5">
    <source>
        <dbReference type="ARBA" id="ARBA00022801"/>
    </source>
</evidence>
<evidence type="ECO:0000256" key="8">
    <source>
        <dbReference type="SAM" id="SignalP"/>
    </source>
</evidence>
<evidence type="ECO:0000256" key="7">
    <source>
        <dbReference type="ARBA" id="ARBA00023180"/>
    </source>
</evidence>
<reference evidence="9" key="1">
    <citation type="submission" date="2014-12" db="EMBL/GenBank/DDBJ databases">
        <title>Insight into the proteome of Arion vulgaris.</title>
        <authorList>
            <person name="Aradska J."/>
            <person name="Bulat T."/>
            <person name="Smidak R."/>
            <person name="Sarate P."/>
            <person name="Gangsoo J."/>
            <person name="Sialana F."/>
            <person name="Bilban M."/>
            <person name="Lubec G."/>
        </authorList>
    </citation>
    <scope>NUCLEOTIDE SEQUENCE</scope>
    <source>
        <tissue evidence="9">Skin</tissue>
    </source>
</reference>
<evidence type="ECO:0000256" key="1">
    <source>
        <dbReference type="ARBA" id="ARBA00000032"/>
    </source>
</evidence>
<gene>
    <name evidence="9" type="primary">ORF46282</name>
</gene>
<dbReference type="Gene3D" id="3.40.50.1240">
    <property type="entry name" value="Phosphoglycerate mutase-like"/>
    <property type="match status" value="1"/>
</dbReference>
<evidence type="ECO:0000256" key="4">
    <source>
        <dbReference type="ARBA" id="ARBA00022729"/>
    </source>
</evidence>
<dbReference type="InterPro" id="IPR029033">
    <property type="entry name" value="His_PPase_superfam"/>
</dbReference>
<dbReference type="AlphaFoldDB" id="A0A0B6Z544"/>
<dbReference type="EMBL" id="HACG01015975">
    <property type="protein sequence ID" value="CEK62840.1"/>
    <property type="molecule type" value="Transcribed_RNA"/>
</dbReference>
<keyword evidence="6" id="KW-1015">Disulfide bond</keyword>
<evidence type="ECO:0000256" key="2">
    <source>
        <dbReference type="ARBA" id="ARBA00005375"/>
    </source>
</evidence>
<comment type="similarity">
    <text evidence="2">Belongs to the histidine acid phosphatase family.</text>
</comment>
<keyword evidence="7" id="KW-0325">Glycoprotein</keyword>
<dbReference type="GO" id="GO:0003993">
    <property type="term" value="F:acid phosphatase activity"/>
    <property type="evidence" value="ECO:0007669"/>
    <property type="project" value="UniProtKB-EC"/>
</dbReference>